<dbReference type="CDD" id="cd00075">
    <property type="entry name" value="HATPase"/>
    <property type="match status" value="1"/>
</dbReference>
<dbReference type="InterPro" id="IPR003661">
    <property type="entry name" value="HisK_dim/P_dom"/>
</dbReference>
<dbReference type="GO" id="GO:0007234">
    <property type="term" value="P:osmosensory signaling via phosphorelay pathway"/>
    <property type="evidence" value="ECO:0007669"/>
    <property type="project" value="TreeGrafter"/>
</dbReference>
<keyword evidence="5 7" id="KW-0418">Kinase</keyword>
<evidence type="ECO:0000313" key="8">
    <source>
        <dbReference type="Proteomes" id="UP000325105"/>
    </source>
</evidence>
<dbReference type="InterPro" id="IPR036890">
    <property type="entry name" value="HATPase_C_sf"/>
</dbReference>
<dbReference type="InterPro" id="IPR004358">
    <property type="entry name" value="Sig_transdc_His_kin-like_C"/>
</dbReference>
<dbReference type="InterPro" id="IPR003018">
    <property type="entry name" value="GAF"/>
</dbReference>
<dbReference type="Pfam" id="PF00512">
    <property type="entry name" value="HisKA"/>
    <property type="match status" value="1"/>
</dbReference>
<dbReference type="SMART" id="SM00388">
    <property type="entry name" value="HisKA"/>
    <property type="match status" value="1"/>
</dbReference>
<dbReference type="PRINTS" id="PR00344">
    <property type="entry name" value="BCTRLSENSOR"/>
</dbReference>
<dbReference type="EMBL" id="VNHX01000033">
    <property type="protein sequence ID" value="TYP87818.1"/>
    <property type="molecule type" value="Genomic_DNA"/>
</dbReference>
<dbReference type="SUPFAM" id="SSF55874">
    <property type="entry name" value="ATPase domain of HSP90 chaperone/DNA topoisomerase II/histidine kinase"/>
    <property type="match status" value="1"/>
</dbReference>
<gene>
    <name evidence="7" type="ORF">BC792_13313</name>
</gene>
<keyword evidence="3" id="KW-0597">Phosphoprotein</keyword>
<sequence length="400" mass="44424">MKTDKVDQRYHGDLEAVNRVPFVTSILELICSSTGAGVAAVTRITDDKWVACAVDDRIKMGLKSGDVLAVETTLCYEVWKRGEGIAVNDAAGEPAYRDHPVLATYKLNSYISVPIVLDNGRFFGTLCAMSPQTMHVANESTLSMFHSYAALIAHHLRDHDDNAQQRKRLREEKRLAQQAEQAIAMLGHDLKNPISAMSNAAQLLLRNKPDDRNRILAQLIYDGAIKTRSLIDNMLDYARARFGEGLQLNFNNRQPLAATLEQVVREFVILNPKCTFVADFRLDGAIQADYMRIGQILSNLLDNAVNFGDHCEPVVVKAWSEEGRFILSVSNAGAPIPKKILPFIFEAFFRDNRSEKARGVGLGLFIAKEIARAHGGNLSVHRVERNTVFTLTVPAAQGTY</sequence>
<dbReference type="SUPFAM" id="SSF47384">
    <property type="entry name" value="Homodimeric domain of signal transducing histidine kinase"/>
    <property type="match status" value="1"/>
</dbReference>
<dbReference type="SUPFAM" id="SSF55781">
    <property type="entry name" value="GAF domain-like"/>
    <property type="match status" value="1"/>
</dbReference>
<reference evidence="7 8" key="1">
    <citation type="submission" date="2019-07" db="EMBL/GenBank/DDBJ databases">
        <title>Genomic Encyclopedia of Archaeal and Bacterial Type Strains, Phase II (KMG-II): from individual species to whole genera.</title>
        <authorList>
            <person name="Goeker M."/>
        </authorList>
    </citation>
    <scope>NUCLEOTIDE SEQUENCE [LARGE SCALE GENOMIC DNA]</scope>
    <source>
        <strain evidence="7 8">DSM 18850</strain>
    </source>
</reference>
<dbReference type="InterPro" id="IPR036097">
    <property type="entry name" value="HisK_dim/P_sf"/>
</dbReference>
<dbReference type="SMART" id="SM00387">
    <property type="entry name" value="HATPase_c"/>
    <property type="match status" value="1"/>
</dbReference>
<evidence type="ECO:0000256" key="3">
    <source>
        <dbReference type="ARBA" id="ARBA00022553"/>
    </source>
</evidence>
<dbReference type="InterPro" id="IPR003594">
    <property type="entry name" value="HATPase_dom"/>
</dbReference>
<evidence type="ECO:0000313" key="7">
    <source>
        <dbReference type="EMBL" id="TYP87818.1"/>
    </source>
</evidence>
<keyword evidence="4" id="KW-0808">Transferase</keyword>
<accession>A0A5S5CXR8</accession>
<evidence type="ECO:0000256" key="5">
    <source>
        <dbReference type="ARBA" id="ARBA00022777"/>
    </source>
</evidence>
<evidence type="ECO:0000256" key="4">
    <source>
        <dbReference type="ARBA" id="ARBA00022679"/>
    </source>
</evidence>
<dbReference type="Pfam" id="PF02518">
    <property type="entry name" value="HATPase_c"/>
    <property type="match status" value="1"/>
</dbReference>
<name>A0A5S5CXR8_9SPHI</name>
<comment type="catalytic activity">
    <reaction evidence="1">
        <text>ATP + protein L-histidine = ADP + protein N-phospho-L-histidine.</text>
        <dbReference type="EC" id="2.7.13.3"/>
    </reaction>
</comment>
<dbReference type="InterPro" id="IPR005467">
    <property type="entry name" value="His_kinase_dom"/>
</dbReference>
<dbReference type="InterPro" id="IPR050351">
    <property type="entry name" value="BphY/WalK/GraS-like"/>
</dbReference>
<dbReference type="Gene3D" id="3.30.450.40">
    <property type="match status" value="1"/>
</dbReference>
<evidence type="ECO:0000256" key="2">
    <source>
        <dbReference type="ARBA" id="ARBA00012438"/>
    </source>
</evidence>
<dbReference type="Pfam" id="PF01590">
    <property type="entry name" value="GAF"/>
    <property type="match status" value="1"/>
</dbReference>
<dbReference type="EC" id="2.7.13.3" evidence="2"/>
<evidence type="ECO:0000256" key="1">
    <source>
        <dbReference type="ARBA" id="ARBA00000085"/>
    </source>
</evidence>
<dbReference type="Gene3D" id="3.30.565.10">
    <property type="entry name" value="Histidine kinase-like ATPase, C-terminal domain"/>
    <property type="match status" value="1"/>
</dbReference>
<dbReference type="CDD" id="cd00082">
    <property type="entry name" value="HisKA"/>
    <property type="match status" value="1"/>
</dbReference>
<keyword evidence="8" id="KW-1185">Reference proteome</keyword>
<dbReference type="PANTHER" id="PTHR42878">
    <property type="entry name" value="TWO-COMPONENT HISTIDINE KINASE"/>
    <property type="match status" value="1"/>
</dbReference>
<dbReference type="RefSeq" id="WP_148910295.1">
    <property type="nucleotide sequence ID" value="NZ_VNHX01000033.1"/>
</dbReference>
<dbReference type="GO" id="GO:0030295">
    <property type="term" value="F:protein kinase activator activity"/>
    <property type="evidence" value="ECO:0007669"/>
    <property type="project" value="TreeGrafter"/>
</dbReference>
<dbReference type="AlphaFoldDB" id="A0A5S5CXR8"/>
<organism evidence="7 8">
    <name type="scientific">Sphingobacterium allocomposti</name>
    <dbReference type="NCBI Taxonomy" id="415956"/>
    <lineage>
        <taxon>Bacteria</taxon>
        <taxon>Pseudomonadati</taxon>
        <taxon>Bacteroidota</taxon>
        <taxon>Sphingobacteriia</taxon>
        <taxon>Sphingobacteriales</taxon>
        <taxon>Sphingobacteriaceae</taxon>
        <taxon>Sphingobacterium</taxon>
    </lineage>
</organism>
<dbReference type="GO" id="GO:0000155">
    <property type="term" value="F:phosphorelay sensor kinase activity"/>
    <property type="evidence" value="ECO:0007669"/>
    <property type="project" value="InterPro"/>
</dbReference>
<dbReference type="Proteomes" id="UP000325105">
    <property type="component" value="Unassembled WGS sequence"/>
</dbReference>
<dbReference type="Gene3D" id="1.10.287.130">
    <property type="match status" value="1"/>
</dbReference>
<dbReference type="PANTHER" id="PTHR42878:SF13">
    <property type="entry name" value="HISTIDINE KINASE"/>
    <property type="match status" value="1"/>
</dbReference>
<dbReference type="PROSITE" id="PS50109">
    <property type="entry name" value="HIS_KIN"/>
    <property type="match status" value="1"/>
</dbReference>
<dbReference type="InterPro" id="IPR029016">
    <property type="entry name" value="GAF-like_dom_sf"/>
</dbReference>
<dbReference type="GO" id="GO:0000156">
    <property type="term" value="F:phosphorelay response regulator activity"/>
    <property type="evidence" value="ECO:0007669"/>
    <property type="project" value="TreeGrafter"/>
</dbReference>
<dbReference type="OrthoDB" id="9124519at2"/>
<dbReference type="SMART" id="SM00065">
    <property type="entry name" value="GAF"/>
    <property type="match status" value="1"/>
</dbReference>
<evidence type="ECO:0000259" key="6">
    <source>
        <dbReference type="PROSITE" id="PS50109"/>
    </source>
</evidence>
<proteinExistence type="predicted"/>
<comment type="caution">
    <text evidence="7">The sequence shown here is derived from an EMBL/GenBank/DDBJ whole genome shotgun (WGS) entry which is preliminary data.</text>
</comment>
<feature type="domain" description="Histidine kinase" evidence="6">
    <location>
        <begin position="185"/>
        <end position="397"/>
    </location>
</feature>
<protein>
    <recommendedName>
        <fullName evidence="2">histidine kinase</fullName>
        <ecNumber evidence="2">2.7.13.3</ecNumber>
    </recommendedName>
</protein>